<accession>A0AAD5MS61</accession>
<gene>
    <name evidence="2" type="ORF">KIN20_005026</name>
</gene>
<feature type="region of interest" description="Disordered" evidence="1">
    <location>
        <begin position="73"/>
        <end position="95"/>
    </location>
</feature>
<evidence type="ECO:0000313" key="3">
    <source>
        <dbReference type="Proteomes" id="UP001196413"/>
    </source>
</evidence>
<protein>
    <submittedName>
        <fullName evidence="2">Uncharacterized protein</fullName>
    </submittedName>
</protein>
<evidence type="ECO:0000313" key="2">
    <source>
        <dbReference type="EMBL" id="KAJ1349454.1"/>
    </source>
</evidence>
<name>A0AAD5MS61_PARTN</name>
<feature type="compositionally biased region" description="Basic and acidic residues" evidence="1">
    <location>
        <begin position="7"/>
        <end position="22"/>
    </location>
</feature>
<reference evidence="2" key="1">
    <citation type="submission" date="2021-06" db="EMBL/GenBank/DDBJ databases">
        <title>Parelaphostrongylus tenuis whole genome reference sequence.</title>
        <authorList>
            <person name="Garwood T.J."/>
            <person name="Larsen P.A."/>
            <person name="Fountain-Jones N.M."/>
            <person name="Garbe J.R."/>
            <person name="Macchietto M.G."/>
            <person name="Kania S.A."/>
            <person name="Gerhold R.W."/>
            <person name="Richards J.E."/>
            <person name="Wolf T.M."/>
        </authorList>
    </citation>
    <scope>NUCLEOTIDE SEQUENCE</scope>
    <source>
        <strain evidence="2">MNPRO001-30</strain>
        <tissue evidence="2">Meninges</tissue>
    </source>
</reference>
<evidence type="ECO:0000256" key="1">
    <source>
        <dbReference type="SAM" id="MobiDB-lite"/>
    </source>
</evidence>
<sequence length="155" mass="18566">MTSRARKNLERDDTTYTHEQRRMTVQRRQRSKTMPKTSSKIQRRRQQSDRPKFTFVSFMFYVTNYYIADLSKSGTKSDEHSRQNQSSKQRAQGKWNLSRGRLKGERWWLRYGYGRTDTQRRYASNRPPTTAVKRLQLARAAVWLPFLFLLVSSSF</sequence>
<feature type="region of interest" description="Disordered" evidence="1">
    <location>
        <begin position="1"/>
        <end position="48"/>
    </location>
</feature>
<keyword evidence="3" id="KW-1185">Reference proteome</keyword>
<dbReference type="EMBL" id="JAHQIW010000665">
    <property type="protein sequence ID" value="KAJ1349454.1"/>
    <property type="molecule type" value="Genomic_DNA"/>
</dbReference>
<feature type="compositionally biased region" description="Basic residues" evidence="1">
    <location>
        <begin position="24"/>
        <end position="33"/>
    </location>
</feature>
<dbReference type="Proteomes" id="UP001196413">
    <property type="component" value="Unassembled WGS sequence"/>
</dbReference>
<dbReference type="AlphaFoldDB" id="A0AAD5MS61"/>
<organism evidence="2 3">
    <name type="scientific">Parelaphostrongylus tenuis</name>
    <name type="common">Meningeal worm</name>
    <dbReference type="NCBI Taxonomy" id="148309"/>
    <lineage>
        <taxon>Eukaryota</taxon>
        <taxon>Metazoa</taxon>
        <taxon>Ecdysozoa</taxon>
        <taxon>Nematoda</taxon>
        <taxon>Chromadorea</taxon>
        <taxon>Rhabditida</taxon>
        <taxon>Rhabditina</taxon>
        <taxon>Rhabditomorpha</taxon>
        <taxon>Strongyloidea</taxon>
        <taxon>Metastrongylidae</taxon>
        <taxon>Parelaphostrongylus</taxon>
    </lineage>
</organism>
<comment type="caution">
    <text evidence="2">The sequence shown here is derived from an EMBL/GenBank/DDBJ whole genome shotgun (WGS) entry which is preliminary data.</text>
</comment>
<proteinExistence type="predicted"/>